<dbReference type="InterPro" id="IPR059231">
    <property type="entry name" value="Leader_pinensin"/>
</dbReference>
<proteinExistence type="predicted"/>
<organism evidence="1 2">
    <name type="scientific">Luteibaculum oceani</name>
    <dbReference type="NCBI Taxonomy" id="1294296"/>
    <lineage>
        <taxon>Bacteria</taxon>
        <taxon>Pseudomonadati</taxon>
        <taxon>Bacteroidota</taxon>
        <taxon>Flavobacteriia</taxon>
        <taxon>Flavobacteriales</taxon>
        <taxon>Luteibaculaceae</taxon>
        <taxon>Luteibaculum</taxon>
    </lineage>
</organism>
<dbReference type="NCBIfam" id="NF038180">
    <property type="entry name" value="leader_pinensin"/>
    <property type="match status" value="1"/>
</dbReference>
<reference evidence="1 2" key="1">
    <citation type="submission" date="2019-08" db="EMBL/GenBank/DDBJ databases">
        <title>Genome of Luteibaculum oceani JCM 18817.</title>
        <authorList>
            <person name="Bowman J.P."/>
        </authorList>
    </citation>
    <scope>NUCLEOTIDE SEQUENCE [LARGE SCALE GENOMIC DNA]</scope>
    <source>
        <strain evidence="1 2">JCM 18817</strain>
    </source>
</reference>
<gene>
    <name evidence="1" type="ORF">FRX97_01010</name>
</gene>
<dbReference type="AlphaFoldDB" id="A0A5C6VIL4"/>
<sequence>MKKKLQLKDLKVKSFVTELGKKASHQLKGQGGKVPTDITGASCVEDYISCNAWECLATKPGDQIDCSKILK</sequence>
<dbReference type="Proteomes" id="UP000321168">
    <property type="component" value="Unassembled WGS sequence"/>
</dbReference>
<accession>A0A5C6VIL4</accession>
<dbReference type="RefSeq" id="WP_147012467.1">
    <property type="nucleotide sequence ID" value="NZ_VORB01000001.1"/>
</dbReference>
<evidence type="ECO:0000313" key="1">
    <source>
        <dbReference type="EMBL" id="TXC85233.1"/>
    </source>
</evidence>
<dbReference type="EMBL" id="VORB01000001">
    <property type="protein sequence ID" value="TXC85233.1"/>
    <property type="molecule type" value="Genomic_DNA"/>
</dbReference>
<evidence type="ECO:0000313" key="2">
    <source>
        <dbReference type="Proteomes" id="UP000321168"/>
    </source>
</evidence>
<keyword evidence="2" id="KW-1185">Reference proteome</keyword>
<protein>
    <submittedName>
        <fullName evidence="1">Uncharacterized protein</fullName>
    </submittedName>
</protein>
<comment type="caution">
    <text evidence="1">The sequence shown here is derived from an EMBL/GenBank/DDBJ whole genome shotgun (WGS) entry which is preliminary data.</text>
</comment>
<name>A0A5C6VIL4_9FLAO</name>